<accession>A0AA38PJI2</accession>
<dbReference type="AlphaFoldDB" id="A0AA38PJI2"/>
<name>A0AA38PJI2_9AGAR</name>
<dbReference type="Proteomes" id="UP001163846">
    <property type="component" value="Unassembled WGS sequence"/>
</dbReference>
<organism evidence="1 2">
    <name type="scientific">Lentinula raphanica</name>
    <dbReference type="NCBI Taxonomy" id="153919"/>
    <lineage>
        <taxon>Eukaryota</taxon>
        <taxon>Fungi</taxon>
        <taxon>Dikarya</taxon>
        <taxon>Basidiomycota</taxon>
        <taxon>Agaricomycotina</taxon>
        <taxon>Agaricomycetes</taxon>
        <taxon>Agaricomycetidae</taxon>
        <taxon>Agaricales</taxon>
        <taxon>Marasmiineae</taxon>
        <taxon>Omphalotaceae</taxon>
        <taxon>Lentinula</taxon>
    </lineage>
</organism>
<evidence type="ECO:0000313" key="1">
    <source>
        <dbReference type="EMBL" id="KAJ3844098.1"/>
    </source>
</evidence>
<keyword evidence="2" id="KW-1185">Reference proteome</keyword>
<comment type="caution">
    <text evidence="1">The sequence shown here is derived from an EMBL/GenBank/DDBJ whole genome shotgun (WGS) entry which is preliminary data.</text>
</comment>
<sequence length="210" mass="23509">MILAFLRPFPFARPPRVGFRSQSSFIIQEPPSSAPRIVPTPLIFVSATSWDQTSSRQGFSVLAQMYAEKGYTCLDTDLSIPTDKISALDMMQHFESELSTIVKTSSNPFPPILFARNTICLITQTYISSHPASGLVLISPPSSNHAHGLPEFNYEPQFPIVVVDTPGGMERLQAENRLVKENRVHRIVVDDVEGQEAFVRMEEWMDEIGI</sequence>
<reference evidence="1" key="1">
    <citation type="submission" date="2022-08" db="EMBL/GenBank/DDBJ databases">
        <authorList>
            <consortium name="DOE Joint Genome Institute"/>
            <person name="Min B."/>
            <person name="Riley R."/>
            <person name="Sierra-Patev S."/>
            <person name="Naranjo-Ortiz M."/>
            <person name="Looney B."/>
            <person name="Konkel Z."/>
            <person name="Slot J.C."/>
            <person name="Sakamoto Y."/>
            <person name="Steenwyk J.L."/>
            <person name="Rokas A."/>
            <person name="Carro J."/>
            <person name="Camarero S."/>
            <person name="Ferreira P."/>
            <person name="Molpeceres G."/>
            <person name="Ruiz-Duenas F.J."/>
            <person name="Serrano A."/>
            <person name="Henrissat B."/>
            <person name="Drula E."/>
            <person name="Hughes K.W."/>
            <person name="Mata J.L."/>
            <person name="Ishikawa N.K."/>
            <person name="Vargas-Isla R."/>
            <person name="Ushijima S."/>
            <person name="Smith C.A."/>
            <person name="Ahrendt S."/>
            <person name="Andreopoulos W."/>
            <person name="He G."/>
            <person name="Labutti K."/>
            <person name="Lipzen A."/>
            <person name="Ng V."/>
            <person name="Sandor L."/>
            <person name="Barry K."/>
            <person name="Martinez A.T."/>
            <person name="Xiao Y."/>
            <person name="Gibbons J.G."/>
            <person name="Terashima K."/>
            <person name="Hibbett D.S."/>
            <person name="Grigoriev I.V."/>
        </authorList>
    </citation>
    <scope>NUCLEOTIDE SEQUENCE</scope>
    <source>
        <strain evidence="1">TFB9207</strain>
    </source>
</reference>
<proteinExistence type="predicted"/>
<gene>
    <name evidence="1" type="ORF">F5878DRAFT_526420</name>
</gene>
<evidence type="ECO:0000313" key="2">
    <source>
        <dbReference type="Proteomes" id="UP001163846"/>
    </source>
</evidence>
<protein>
    <submittedName>
        <fullName evidence="1">Uncharacterized protein</fullName>
    </submittedName>
</protein>
<dbReference type="EMBL" id="MU805960">
    <property type="protein sequence ID" value="KAJ3844098.1"/>
    <property type="molecule type" value="Genomic_DNA"/>
</dbReference>